<dbReference type="Pfam" id="PF00895">
    <property type="entry name" value="ATP-synt_8"/>
    <property type="match status" value="1"/>
</dbReference>
<evidence type="ECO:0000256" key="9">
    <source>
        <dbReference type="ARBA" id="ARBA00023065"/>
    </source>
</evidence>
<geneLocation type="mitochondrion" evidence="14"/>
<comment type="subcellular location">
    <subcellularLocation>
        <location evidence="1 12">Mitochondrion membrane</location>
        <topology evidence="1 12">Single-pass membrane protein</topology>
    </subcellularLocation>
</comment>
<keyword evidence="5 12" id="KW-0138">CF(0)</keyword>
<evidence type="ECO:0000256" key="2">
    <source>
        <dbReference type="ARBA" id="ARBA00008892"/>
    </source>
</evidence>
<keyword evidence="7 12" id="KW-0375">Hydrogen ion transport</keyword>
<dbReference type="GO" id="GO:0031966">
    <property type="term" value="C:mitochondrial membrane"/>
    <property type="evidence" value="ECO:0007669"/>
    <property type="project" value="UniProtKB-SubCell"/>
</dbReference>
<dbReference type="AlphaFoldDB" id="A0A3S8Q073"/>
<evidence type="ECO:0000256" key="10">
    <source>
        <dbReference type="ARBA" id="ARBA00023128"/>
    </source>
</evidence>
<evidence type="ECO:0000256" key="5">
    <source>
        <dbReference type="ARBA" id="ARBA00022547"/>
    </source>
</evidence>
<keyword evidence="9 12" id="KW-0406">Ion transport</keyword>
<dbReference type="EMBL" id="MG910499">
    <property type="protein sequence ID" value="AZJ16973.1"/>
    <property type="molecule type" value="Genomic_DNA"/>
</dbReference>
<keyword evidence="11 13" id="KW-0472">Membrane</keyword>
<gene>
    <name evidence="14" type="primary">ATP8</name>
</gene>
<keyword evidence="8 13" id="KW-1133">Transmembrane helix</keyword>
<reference evidence="14" key="1">
    <citation type="journal article" date="2018" name="Mitochondrial DNA Part B Resour">
        <title>The mitochondrial genome of Caenis sp. (Ephemeroptera: Caenidae) and the phylogeny of Ephemeroptera in Pterygota.</title>
        <authorList>
            <person name="Cai Y.-Y."/>
            <person name="Gao Y.-J."/>
            <person name="Zhang L.-P."/>
            <person name="Yu D.-N."/>
            <person name="Storey K.B."/>
            <person name="Zhang J.-Y."/>
        </authorList>
    </citation>
    <scope>NUCLEOTIDE SEQUENCE</scope>
</reference>
<dbReference type="GO" id="GO:0015078">
    <property type="term" value="F:proton transmembrane transporter activity"/>
    <property type="evidence" value="ECO:0007669"/>
    <property type="project" value="InterPro"/>
</dbReference>
<feature type="transmembrane region" description="Helical" evidence="13">
    <location>
        <begin position="7"/>
        <end position="26"/>
    </location>
</feature>
<evidence type="ECO:0000313" key="14">
    <source>
        <dbReference type="EMBL" id="AZJ16973.1"/>
    </source>
</evidence>
<sequence length="54" mass="6299">MPQMAPISWLTLFILFSILYILYAMLNYFSAVPTPQQTSASIQKLNGTPYNWKW</sequence>
<dbReference type="InterPro" id="IPR001421">
    <property type="entry name" value="ATP8_metazoa"/>
</dbReference>
<evidence type="ECO:0000256" key="3">
    <source>
        <dbReference type="ARBA" id="ARBA00011291"/>
    </source>
</evidence>
<evidence type="ECO:0000256" key="6">
    <source>
        <dbReference type="ARBA" id="ARBA00022692"/>
    </source>
</evidence>
<keyword evidence="6 12" id="KW-0812">Transmembrane</keyword>
<evidence type="ECO:0000256" key="13">
    <source>
        <dbReference type="SAM" id="Phobius"/>
    </source>
</evidence>
<comment type="similarity">
    <text evidence="2 12">Belongs to the ATPase protein 8 family.</text>
</comment>
<evidence type="ECO:0000256" key="11">
    <source>
        <dbReference type="ARBA" id="ARBA00023136"/>
    </source>
</evidence>
<dbReference type="GO" id="GO:0015986">
    <property type="term" value="P:proton motive force-driven ATP synthesis"/>
    <property type="evidence" value="ECO:0007669"/>
    <property type="project" value="InterPro"/>
</dbReference>
<evidence type="ECO:0000256" key="8">
    <source>
        <dbReference type="ARBA" id="ARBA00022989"/>
    </source>
</evidence>
<accession>A0A3S8Q073</accession>
<evidence type="ECO:0000256" key="7">
    <source>
        <dbReference type="ARBA" id="ARBA00022781"/>
    </source>
</evidence>
<organism evidence="14">
    <name type="scientific">Caenis sp. JYZ-2018</name>
    <dbReference type="NCBI Taxonomy" id="2493714"/>
    <lineage>
        <taxon>Eukaryota</taxon>
        <taxon>Metazoa</taxon>
        <taxon>Ecdysozoa</taxon>
        <taxon>Arthropoda</taxon>
        <taxon>Hexapoda</taxon>
        <taxon>Insecta</taxon>
        <taxon>Pterygota</taxon>
        <taxon>Palaeoptera</taxon>
        <taxon>Ephemeroptera</taxon>
        <taxon>Pannota</taxon>
        <taxon>Caenidae</taxon>
        <taxon>Caenis</taxon>
    </lineage>
</organism>
<proteinExistence type="inferred from homology"/>
<protein>
    <recommendedName>
        <fullName evidence="12">ATP synthase complex subunit 8</fullName>
    </recommendedName>
</protein>
<evidence type="ECO:0000256" key="1">
    <source>
        <dbReference type="ARBA" id="ARBA00004304"/>
    </source>
</evidence>
<evidence type="ECO:0000256" key="4">
    <source>
        <dbReference type="ARBA" id="ARBA00022448"/>
    </source>
</evidence>
<keyword evidence="4 12" id="KW-0813">Transport</keyword>
<evidence type="ECO:0000256" key="12">
    <source>
        <dbReference type="RuleBase" id="RU003661"/>
    </source>
</evidence>
<dbReference type="GO" id="GO:0045259">
    <property type="term" value="C:proton-transporting ATP synthase complex"/>
    <property type="evidence" value="ECO:0007669"/>
    <property type="project" value="UniProtKB-KW"/>
</dbReference>
<comment type="subunit">
    <text evidence="3">F-type ATPases have 2 components, CF(1) - the catalytic core - and CF(0) - the membrane proton channel.</text>
</comment>
<keyword evidence="10 12" id="KW-0496">Mitochondrion</keyword>
<name>A0A3S8Q073_9INSE</name>